<evidence type="ECO:0000256" key="13">
    <source>
        <dbReference type="ARBA" id="ARBA00023160"/>
    </source>
</evidence>
<proteinExistence type="inferred from homology"/>
<keyword evidence="11" id="KW-0443">Lipid metabolism</keyword>
<dbReference type="EMBL" id="JAFNEN010000114">
    <property type="protein sequence ID" value="KAG8193809.1"/>
    <property type="molecule type" value="Genomic_DNA"/>
</dbReference>
<keyword evidence="10" id="KW-1133">Transmembrane helix</keyword>
<protein>
    <recommendedName>
        <fullName evidence="4">Prostaglandin E synthase 2</fullName>
        <ecNumber evidence="3">5.3.99.3</ecNumber>
    </recommendedName>
    <alternativeName>
        <fullName evidence="17">Microsomal prostaglandin E synthase 2</fullName>
    </alternativeName>
</protein>
<dbReference type="InterPro" id="IPR004045">
    <property type="entry name" value="Glutathione_S-Trfase_N"/>
</dbReference>
<feature type="domain" description="GST N-terminal" evidence="19">
    <location>
        <begin position="167"/>
        <end position="235"/>
    </location>
</feature>
<evidence type="ECO:0000256" key="7">
    <source>
        <dbReference type="ARBA" id="ARBA00022585"/>
    </source>
</evidence>
<dbReference type="InterPro" id="IPR011767">
    <property type="entry name" value="GLR_AS"/>
</dbReference>
<keyword evidence="14" id="KW-0413">Isomerase</keyword>
<dbReference type="InterPro" id="IPR036282">
    <property type="entry name" value="Glutathione-S-Trfase_C_sf"/>
</dbReference>
<dbReference type="SUPFAM" id="SSF47616">
    <property type="entry name" value="GST C-terminal domain-like"/>
    <property type="match status" value="1"/>
</dbReference>
<dbReference type="AlphaFoldDB" id="A0AAV6VCT8"/>
<dbReference type="PROSITE" id="PS51354">
    <property type="entry name" value="GLUTAREDOXIN_2"/>
    <property type="match status" value="1"/>
</dbReference>
<dbReference type="GO" id="GO:0005739">
    <property type="term" value="C:mitochondrion"/>
    <property type="evidence" value="ECO:0007669"/>
    <property type="project" value="TreeGrafter"/>
</dbReference>
<dbReference type="SFLD" id="SFLDG01203">
    <property type="entry name" value="Prostaglandin_E_synthase_like1"/>
    <property type="match status" value="1"/>
</dbReference>
<gene>
    <name evidence="20" type="ORF">JTE90_029543</name>
</gene>
<keyword evidence="13" id="KW-0275">Fatty acid biosynthesis</keyword>
<evidence type="ECO:0000256" key="5">
    <source>
        <dbReference type="ARBA" id="ARBA00022501"/>
    </source>
</evidence>
<sequence length="446" mass="51452">MTQVSQPFRQLAAALDKTRSGMTPKMRQTIRLNGFGNWLLMNGIHRGWNHPTGTLSLTGPPNRENKAASKYFDYANWVPAFINLLWLSRGEIKLRGVPKDVSRWVDLKKRHIQVQCSFSQEEKRKKKSTNYSLTEKDTFSTNVNLEAVIPSREVLGPATNLGLELTLFQYQTCPFCCKVRAFLEFYGIPFKIVEVNPVMRQQLKFSKYRKVPILIAQEKDSLYQLNDSSVIISLLGSFLVDVSGGLESMLKYYVPLVYTNDEGKEIEEVMNKYFVMYGENAKRDGDETLKKEREWRKWADNDFVHILSPNIYRTFDEALQSFNYFSVVGEWGKNFSTLERLVVIYVGAAAMYLVGKKLKKKYRLKEDVRQSLYDYSRLWMKEVGSNRKFMGGNIPNLADLAVYGLLSSIEGCMAFQDLLDNTNIGPWYQNVKESVKKHDGYHIIKA</sequence>
<dbReference type="InterPro" id="IPR036249">
    <property type="entry name" value="Thioredoxin-like_sf"/>
</dbReference>
<evidence type="ECO:0000256" key="15">
    <source>
        <dbReference type="ARBA" id="ARBA00023930"/>
    </source>
</evidence>
<comment type="caution">
    <text evidence="20">The sequence shown here is derived from an EMBL/GenBank/DDBJ whole genome shotgun (WGS) entry which is preliminary data.</text>
</comment>
<dbReference type="Gene3D" id="1.20.1050.10">
    <property type="match status" value="1"/>
</dbReference>
<dbReference type="EC" id="5.3.99.3" evidence="3"/>
<evidence type="ECO:0000256" key="6">
    <source>
        <dbReference type="ARBA" id="ARBA00022516"/>
    </source>
</evidence>
<keyword evidence="6" id="KW-0444">Lipid biosynthesis</keyword>
<dbReference type="GO" id="GO:0050220">
    <property type="term" value="F:prostaglandin-E synthase activity"/>
    <property type="evidence" value="ECO:0007669"/>
    <property type="project" value="UniProtKB-EC"/>
</dbReference>
<evidence type="ECO:0000256" key="12">
    <source>
        <dbReference type="ARBA" id="ARBA00023136"/>
    </source>
</evidence>
<evidence type="ECO:0000256" key="3">
    <source>
        <dbReference type="ARBA" id="ARBA00012203"/>
    </source>
</evidence>
<dbReference type="Gene3D" id="6.20.200.30">
    <property type="match status" value="1"/>
</dbReference>
<dbReference type="InterPro" id="IPR040079">
    <property type="entry name" value="Glutathione_S-Trfase"/>
</dbReference>
<dbReference type="InterPro" id="IPR034334">
    <property type="entry name" value="PGES2"/>
</dbReference>
<organism evidence="20 21">
    <name type="scientific">Oedothorax gibbosus</name>
    <dbReference type="NCBI Taxonomy" id="931172"/>
    <lineage>
        <taxon>Eukaryota</taxon>
        <taxon>Metazoa</taxon>
        <taxon>Ecdysozoa</taxon>
        <taxon>Arthropoda</taxon>
        <taxon>Chelicerata</taxon>
        <taxon>Arachnida</taxon>
        <taxon>Araneae</taxon>
        <taxon>Araneomorphae</taxon>
        <taxon>Entelegynae</taxon>
        <taxon>Araneoidea</taxon>
        <taxon>Linyphiidae</taxon>
        <taxon>Erigoninae</taxon>
        <taxon>Oedothorax</taxon>
    </lineage>
</organism>
<evidence type="ECO:0000259" key="19">
    <source>
        <dbReference type="Pfam" id="PF13417"/>
    </source>
</evidence>
<name>A0AAV6VCT8_9ARAC</name>
<dbReference type="CDD" id="cd03197">
    <property type="entry name" value="GST_C_mPGES2"/>
    <property type="match status" value="1"/>
</dbReference>
<dbReference type="SFLD" id="SFLDS00019">
    <property type="entry name" value="Glutathione_Transferase_(cytos"/>
    <property type="match status" value="1"/>
</dbReference>
<evidence type="ECO:0000256" key="14">
    <source>
        <dbReference type="ARBA" id="ARBA00023235"/>
    </source>
</evidence>
<comment type="pathway">
    <text evidence="1">Lipid metabolism; prostaglandin biosynthesis.</text>
</comment>
<evidence type="ECO:0000256" key="17">
    <source>
        <dbReference type="ARBA" id="ARBA00031041"/>
    </source>
</evidence>
<evidence type="ECO:0000256" key="16">
    <source>
        <dbReference type="ARBA" id="ARBA00023931"/>
    </source>
</evidence>
<keyword evidence="9" id="KW-0276">Fatty acid metabolism</keyword>
<dbReference type="GO" id="GO:0001516">
    <property type="term" value="P:prostaglandin biosynthetic process"/>
    <property type="evidence" value="ECO:0007669"/>
    <property type="project" value="UniProtKB-KW"/>
</dbReference>
<evidence type="ECO:0000256" key="8">
    <source>
        <dbReference type="ARBA" id="ARBA00022692"/>
    </source>
</evidence>
<evidence type="ECO:0000256" key="11">
    <source>
        <dbReference type="ARBA" id="ARBA00023098"/>
    </source>
</evidence>
<dbReference type="Proteomes" id="UP000827092">
    <property type="component" value="Unassembled WGS sequence"/>
</dbReference>
<dbReference type="GO" id="GO:0012505">
    <property type="term" value="C:endomembrane system"/>
    <property type="evidence" value="ECO:0007669"/>
    <property type="project" value="UniProtKB-SubCell"/>
</dbReference>
<keyword evidence="8" id="KW-0812">Transmembrane</keyword>
<accession>A0AAV6VCT8</accession>
<dbReference type="PROSITE" id="PS00195">
    <property type="entry name" value="GLUTAREDOXIN_1"/>
    <property type="match status" value="1"/>
</dbReference>
<comment type="catalytic activity">
    <reaction evidence="15">
        <text>prostaglandin H2 = (12S)-hydroxy-(5Z,8E,10E)-heptadecatrienoate + malonaldehyde</text>
        <dbReference type="Rhea" id="RHEA:48644"/>
        <dbReference type="ChEBI" id="CHEBI:57405"/>
        <dbReference type="ChEBI" id="CHEBI:90694"/>
        <dbReference type="ChEBI" id="CHEBI:566274"/>
    </reaction>
    <physiologicalReaction direction="left-to-right" evidence="15">
        <dbReference type="Rhea" id="RHEA:48645"/>
    </physiologicalReaction>
</comment>
<evidence type="ECO:0000256" key="18">
    <source>
        <dbReference type="ARBA" id="ARBA00037847"/>
    </source>
</evidence>
<reference evidence="20 21" key="1">
    <citation type="journal article" date="2022" name="Nat. Ecol. Evol.">
        <title>A masculinizing supergene underlies an exaggerated male reproductive morph in a spider.</title>
        <authorList>
            <person name="Hendrickx F."/>
            <person name="De Corte Z."/>
            <person name="Sonet G."/>
            <person name="Van Belleghem S.M."/>
            <person name="Kostlbacher S."/>
            <person name="Vangestel C."/>
        </authorList>
    </citation>
    <scope>NUCLEOTIDE SEQUENCE [LARGE SCALE GENOMIC DNA]</scope>
    <source>
        <strain evidence="20">W744_W776</strain>
    </source>
</reference>
<dbReference type="SFLD" id="SFLDG01182">
    <property type="entry name" value="Prostaglandin_E_synthase_like"/>
    <property type="match status" value="1"/>
</dbReference>
<keyword evidence="12" id="KW-0472">Membrane</keyword>
<evidence type="ECO:0000256" key="2">
    <source>
        <dbReference type="ARBA" id="ARBA00007409"/>
    </source>
</evidence>
<dbReference type="SUPFAM" id="SSF52833">
    <property type="entry name" value="Thioredoxin-like"/>
    <property type="match status" value="1"/>
</dbReference>
<evidence type="ECO:0000256" key="4">
    <source>
        <dbReference type="ARBA" id="ARBA00019474"/>
    </source>
</evidence>
<keyword evidence="7" id="KW-0643">Prostaglandin biosynthesis</keyword>
<evidence type="ECO:0000256" key="9">
    <source>
        <dbReference type="ARBA" id="ARBA00022832"/>
    </source>
</evidence>
<comment type="similarity">
    <text evidence="2">Belongs to the GST superfamily.</text>
</comment>
<dbReference type="InterPro" id="IPR034335">
    <property type="entry name" value="PGES2_C"/>
</dbReference>
<evidence type="ECO:0000256" key="1">
    <source>
        <dbReference type="ARBA" id="ARBA00004702"/>
    </source>
</evidence>
<dbReference type="Gene3D" id="3.40.30.10">
    <property type="entry name" value="Glutaredoxin"/>
    <property type="match status" value="1"/>
</dbReference>
<dbReference type="PANTHER" id="PTHR12782">
    <property type="entry name" value="MICROSOMAL PROSTAGLANDIN E SYNTHASE-2"/>
    <property type="match status" value="1"/>
</dbReference>
<keyword evidence="21" id="KW-1185">Reference proteome</keyword>
<dbReference type="Pfam" id="PF13417">
    <property type="entry name" value="GST_N_3"/>
    <property type="match status" value="1"/>
</dbReference>
<evidence type="ECO:0000313" key="20">
    <source>
        <dbReference type="EMBL" id="KAG8193809.1"/>
    </source>
</evidence>
<evidence type="ECO:0000256" key="10">
    <source>
        <dbReference type="ARBA" id="ARBA00022989"/>
    </source>
</evidence>
<comment type="catalytic activity">
    <reaction evidence="16">
        <text>prostaglandin H2 = prostaglandin E2</text>
        <dbReference type="Rhea" id="RHEA:12893"/>
        <dbReference type="ChEBI" id="CHEBI:57405"/>
        <dbReference type="ChEBI" id="CHEBI:606564"/>
        <dbReference type="EC" id="5.3.99.3"/>
    </reaction>
    <physiologicalReaction direction="left-to-right" evidence="16">
        <dbReference type="Rhea" id="RHEA:12894"/>
    </physiologicalReaction>
</comment>
<comment type="subcellular location">
    <subcellularLocation>
        <location evidence="18">Endomembrane system</location>
        <topology evidence="18">Single-pass membrane protein</topology>
    </subcellularLocation>
</comment>
<evidence type="ECO:0000313" key="21">
    <source>
        <dbReference type="Proteomes" id="UP000827092"/>
    </source>
</evidence>
<dbReference type="PANTHER" id="PTHR12782:SF5">
    <property type="entry name" value="PROSTAGLANDIN E SYNTHASE 2"/>
    <property type="match status" value="1"/>
</dbReference>
<keyword evidence="5" id="KW-0644">Prostaglandin metabolism</keyword>